<reference evidence="1" key="1">
    <citation type="submission" date="2021-01" db="EMBL/GenBank/DDBJ databases">
        <title>Phytophthora aleatoria, a newly-described species from Pinus radiata is distinct from Phytophthora cactorum isolates based on comparative genomics.</title>
        <authorList>
            <person name="Mcdougal R."/>
            <person name="Panda P."/>
            <person name="Williams N."/>
            <person name="Studholme D.J."/>
        </authorList>
    </citation>
    <scope>NUCLEOTIDE SEQUENCE</scope>
    <source>
        <strain evidence="1">NZFS 4037</strain>
    </source>
</reference>
<accession>A0A8J5ID01</accession>
<comment type="caution">
    <text evidence="1">The sequence shown here is derived from an EMBL/GenBank/DDBJ whole genome shotgun (WGS) entry which is preliminary data.</text>
</comment>
<evidence type="ECO:0000313" key="2">
    <source>
        <dbReference type="Proteomes" id="UP000709295"/>
    </source>
</evidence>
<organism evidence="1 2">
    <name type="scientific">Phytophthora aleatoria</name>
    <dbReference type="NCBI Taxonomy" id="2496075"/>
    <lineage>
        <taxon>Eukaryota</taxon>
        <taxon>Sar</taxon>
        <taxon>Stramenopiles</taxon>
        <taxon>Oomycota</taxon>
        <taxon>Peronosporomycetes</taxon>
        <taxon>Peronosporales</taxon>
        <taxon>Peronosporaceae</taxon>
        <taxon>Phytophthora</taxon>
    </lineage>
</organism>
<dbReference type="EMBL" id="JAENGY010002938">
    <property type="protein sequence ID" value="KAG6942819.1"/>
    <property type="molecule type" value="Genomic_DNA"/>
</dbReference>
<evidence type="ECO:0000313" key="1">
    <source>
        <dbReference type="EMBL" id="KAG6942819.1"/>
    </source>
</evidence>
<sequence>MLSTLTNGQEIAAPLAGLYIHRSSPFWFSHEHVYVNLEKFMQSYSCTEDISVLTHINNDESTPIPPTKNKLKLYWKRQSELEQVNFITISEQYRVKASKSKYETQRNELILFEKNTFRKQFVVSGKQLPDFNTNLSAADNFFYYTALLTLFKPHRSGELICEAFDLERE</sequence>
<gene>
    <name evidence="1" type="ORF">JG688_00017907</name>
</gene>
<proteinExistence type="predicted"/>
<dbReference type="AlphaFoldDB" id="A0A8J5ID01"/>
<keyword evidence="2" id="KW-1185">Reference proteome</keyword>
<protein>
    <submittedName>
        <fullName evidence="1">Uncharacterized protein</fullName>
    </submittedName>
</protein>
<name>A0A8J5ID01_9STRA</name>
<dbReference type="Proteomes" id="UP000709295">
    <property type="component" value="Unassembled WGS sequence"/>
</dbReference>